<dbReference type="Proteomes" id="UP001177021">
    <property type="component" value="Unassembled WGS sequence"/>
</dbReference>
<comment type="caution">
    <text evidence="1">The sequence shown here is derived from an EMBL/GenBank/DDBJ whole genome shotgun (WGS) entry which is preliminary data.</text>
</comment>
<evidence type="ECO:0000313" key="1">
    <source>
        <dbReference type="EMBL" id="CAJ2654358.1"/>
    </source>
</evidence>
<organism evidence="1 2">
    <name type="scientific">Trifolium pratense</name>
    <name type="common">Red clover</name>
    <dbReference type="NCBI Taxonomy" id="57577"/>
    <lineage>
        <taxon>Eukaryota</taxon>
        <taxon>Viridiplantae</taxon>
        <taxon>Streptophyta</taxon>
        <taxon>Embryophyta</taxon>
        <taxon>Tracheophyta</taxon>
        <taxon>Spermatophyta</taxon>
        <taxon>Magnoliopsida</taxon>
        <taxon>eudicotyledons</taxon>
        <taxon>Gunneridae</taxon>
        <taxon>Pentapetalae</taxon>
        <taxon>rosids</taxon>
        <taxon>fabids</taxon>
        <taxon>Fabales</taxon>
        <taxon>Fabaceae</taxon>
        <taxon>Papilionoideae</taxon>
        <taxon>50 kb inversion clade</taxon>
        <taxon>NPAAA clade</taxon>
        <taxon>Hologalegina</taxon>
        <taxon>IRL clade</taxon>
        <taxon>Trifolieae</taxon>
        <taxon>Trifolium</taxon>
    </lineage>
</organism>
<evidence type="ECO:0000313" key="2">
    <source>
        <dbReference type="Proteomes" id="UP001177021"/>
    </source>
</evidence>
<name>A0ACB0KD32_TRIPR</name>
<sequence>MAETSSSDNNNNNNIPIEIVSDEEMAFIEAAYASISSSSSVLSRSLSSCCSSSTPSSSPRLLHQNNVLSINSITLLSKRKLSSSSSCGAGAAAGDIEDTLKFVNSQKKPNLSDSFLRRFRKKRALSVTDLTSTEWCPKQMEFTLTLGGRKVNQFMKAGIARHAKLEAEVIKRVEVKIQSQEDRWALKFLNFISGVNQLLFEGLTRELPIIGFAEDIWMVGVIDEVRMPLTENDHNPILIDTKTRARDTLPAEPQRRNGRLQLMCYKYMWDNLVSDNFPSKNFFTYFGLNPRSILCEDLKVLSADSGFSASTLDDVVRYYRNTYMMLSPANDQLLLRYEYQKDHSLLCEDKFTYDSEWLKNQISSCLEFWLGEREAAYVHEEERWKCRFCQYATVCPAYTDSKGMNANTSNDSKAKEV</sequence>
<reference evidence="1" key="1">
    <citation type="submission" date="2023-10" db="EMBL/GenBank/DDBJ databases">
        <authorList>
            <person name="Rodriguez Cubillos JULIANA M."/>
            <person name="De Vega J."/>
        </authorList>
    </citation>
    <scope>NUCLEOTIDE SEQUENCE</scope>
</reference>
<keyword evidence="2" id="KW-1185">Reference proteome</keyword>
<protein>
    <submittedName>
        <fullName evidence="1">Uncharacterized protein</fullName>
    </submittedName>
</protein>
<gene>
    <name evidence="1" type="ORF">MILVUS5_LOCUS21525</name>
</gene>
<dbReference type="EMBL" id="CASHSV030000206">
    <property type="protein sequence ID" value="CAJ2654358.1"/>
    <property type="molecule type" value="Genomic_DNA"/>
</dbReference>
<accession>A0ACB0KD32</accession>
<proteinExistence type="predicted"/>